<protein>
    <submittedName>
        <fullName evidence="7">Metallo-dependent phosphatase</fullName>
    </submittedName>
</protein>
<dbReference type="GO" id="GO:0016787">
    <property type="term" value="F:hydrolase activity"/>
    <property type="evidence" value="ECO:0007669"/>
    <property type="project" value="UniProtKB-KW"/>
</dbReference>
<dbReference type="EMBL" id="KQ085937">
    <property type="protein sequence ID" value="KLO14900.1"/>
    <property type="molecule type" value="Genomic_DNA"/>
</dbReference>
<name>A0A0H2RSG6_9AGAM</name>
<feature type="domain" description="Calcineurin-like phosphoesterase" evidence="5">
    <location>
        <begin position="6"/>
        <end position="241"/>
    </location>
</feature>
<dbReference type="Proteomes" id="UP000053477">
    <property type="component" value="Unassembled WGS sequence"/>
</dbReference>
<evidence type="ECO:0000313" key="8">
    <source>
        <dbReference type="Proteomes" id="UP000053477"/>
    </source>
</evidence>
<dbReference type="PANTHER" id="PTHR11575">
    <property type="entry name" value="5'-NUCLEOTIDASE-RELATED"/>
    <property type="match status" value="1"/>
</dbReference>
<dbReference type="PANTHER" id="PTHR11575:SF48">
    <property type="entry name" value="5'-NUCLEOTIDASE"/>
    <property type="match status" value="1"/>
</dbReference>
<dbReference type="SUPFAM" id="SSF56300">
    <property type="entry name" value="Metallo-dependent phosphatases"/>
    <property type="match status" value="1"/>
</dbReference>
<feature type="domain" description="5'-Nucleotidase C-terminal" evidence="6">
    <location>
        <begin position="354"/>
        <end position="529"/>
    </location>
</feature>
<dbReference type="Pfam" id="PF02872">
    <property type="entry name" value="5_nucleotid_C"/>
    <property type="match status" value="1"/>
</dbReference>
<dbReference type="GO" id="GO:0009166">
    <property type="term" value="P:nucleotide catabolic process"/>
    <property type="evidence" value="ECO:0007669"/>
    <property type="project" value="InterPro"/>
</dbReference>
<evidence type="ECO:0000259" key="6">
    <source>
        <dbReference type="Pfam" id="PF02872"/>
    </source>
</evidence>
<dbReference type="InterPro" id="IPR006179">
    <property type="entry name" value="5_nucleotidase/apyrase"/>
</dbReference>
<keyword evidence="3" id="KW-0547">Nucleotide-binding</keyword>
<evidence type="ECO:0000256" key="1">
    <source>
        <dbReference type="ARBA" id="ARBA00006654"/>
    </source>
</evidence>
<keyword evidence="3" id="KW-0378">Hydrolase</keyword>
<gene>
    <name evidence="7" type="ORF">SCHPADRAFT_825663</name>
</gene>
<dbReference type="Gene3D" id="3.90.780.10">
    <property type="entry name" value="5'-Nucleotidase, C-terminal domain"/>
    <property type="match status" value="1"/>
</dbReference>
<dbReference type="InterPro" id="IPR036907">
    <property type="entry name" value="5'-Nucleotdase_C_sf"/>
</dbReference>
<dbReference type="OrthoDB" id="10252235at2759"/>
<proteinExistence type="inferred from homology"/>
<dbReference type="InterPro" id="IPR004843">
    <property type="entry name" value="Calcineurin-like_PHP"/>
</dbReference>
<keyword evidence="2" id="KW-0732">Signal</keyword>
<dbReference type="Gene3D" id="3.60.21.10">
    <property type="match status" value="1"/>
</dbReference>
<evidence type="ECO:0000256" key="4">
    <source>
        <dbReference type="SAM" id="MobiDB-lite"/>
    </source>
</evidence>
<keyword evidence="8" id="KW-1185">Reference proteome</keyword>
<dbReference type="Pfam" id="PF00149">
    <property type="entry name" value="Metallophos"/>
    <property type="match status" value="1"/>
</dbReference>
<sequence length="686" mass="76554">MPDVELPILHFNDVYRVSKQKLSPTVTIDVTQFAAMIDDIRETWRRREDGKRDGLVLFSGDLFSPSVESSVTRGSHLVPVINELGPDVSVTGNHDFDFGYPHLTNLLKDTNFPWLLSNVVDTDTSTVPAGLHEYFVLERAGVRIGFIGLIEKDWIATIPSWPSNFKYKDMKVVGLELSKRLRDPAGEHHCDLIVALTHARVPNDIQLAKDLYALSPSYQAESSSFVNEQGVDLILGGHDHLYYASKGVSAWDNYDTTQPALGAEKDNGDVLVAKSGTDFRDLSEILLTLSDTPAGSIRKRVIKAIKGKRHTTLPDYRSSPKLTELLSKLLDSVSKTMKAPVCRTMVPLDVRSEMIRLQESAAGNWFADVIRHAYDDAVCMDGGGGCDAAFICAGTLRGDTVYGPGVITLGEILEILPFEDSIVIIEMDGNAIWDALESSLSKWPAQEGRFPAVSGLNVIWDSRKPPGERVLNVMLQLQDIKGKKALGYDSGYTTPTTAEYEGIKRDDKKYKIMTREYMSEGHDGFDVMKKCKYIVDGEQGQMMSSIVRKYLLGADYIKKMCRPTTDVPTHLNKMTDHMISHAKKRAQRKATSSRAREHWRFAMDEIRQQVRSAMQYQAPFRVVEREHMSGIDCFDGSRARAEKGGEEPSLRKDDEGSGKVDPDLLVIDPVVDGRLKDVGRSIFQLD</sequence>
<dbReference type="GO" id="GO:0000166">
    <property type="term" value="F:nucleotide binding"/>
    <property type="evidence" value="ECO:0007669"/>
    <property type="project" value="UniProtKB-KW"/>
</dbReference>
<dbReference type="InterPro" id="IPR008334">
    <property type="entry name" value="5'-Nucleotdase_C"/>
</dbReference>
<dbReference type="STRING" id="27342.A0A0H2RSG6"/>
<organism evidence="7 8">
    <name type="scientific">Schizopora paradoxa</name>
    <dbReference type="NCBI Taxonomy" id="27342"/>
    <lineage>
        <taxon>Eukaryota</taxon>
        <taxon>Fungi</taxon>
        <taxon>Dikarya</taxon>
        <taxon>Basidiomycota</taxon>
        <taxon>Agaricomycotina</taxon>
        <taxon>Agaricomycetes</taxon>
        <taxon>Hymenochaetales</taxon>
        <taxon>Schizoporaceae</taxon>
        <taxon>Schizopora</taxon>
    </lineage>
</organism>
<reference evidence="7 8" key="1">
    <citation type="submission" date="2015-04" db="EMBL/GenBank/DDBJ databases">
        <title>Complete genome sequence of Schizopora paradoxa KUC8140, a cosmopolitan wood degrader in East Asia.</title>
        <authorList>
            <consortium name="DOE Joint Genome Institute"/>
            <person name="Min B."/>
            <person name="Park H."/>
            <person name="Jang Y."/>
            <person name="Kim J.-J."/>
            <person name="Kim K.H."/>
            <person name="Pangilinan J."/>
            <person name="Lipzen A."/>
            <person name="Riley R."/>
            <person name="Grigoriev I.V."/>
            <person name="Spatafora J.W."/>
            <person name="Choi I.-G."/>
        </authorList>
    </citation>
    <scope>NUCLEOTIDE SEQUENCE [LARGE SCALE GENOMIC DNA]</scope>
    <source>
        <strain evidence="7 8">KUC8140</strain>
    </source>
</reference>
<accession>A0A0H2RSG6</accession>
<evidence type="ECO:0000256" key="3">
    <source>
        <dbReference type="RuleBase" id="RU362119"/>
    </source>
</evidence>
<dbReference type="SUPFAM" id="SSF55816">
    <property type="entry name" value="5'-nucleotidase (syn. UDP-sugar hydrolase), C-terminal domain"/>
    <property type="match status" value="1"/>
</dbReference>
<evidence type="ECO:0000313" key="7">
    <source>
        <dbReference type="EMBL" id="KLO14900.1"/>
    </source>
</evidence>
<dbReference type="InParanoid" id="A0A0H2RSG6"/>
<dbReference type="AlphaFoldDB" id="A0A0H2RSG6"/>
<feature type="region of interest" description="Disordered" evidence="4">
    <location>
        <begin position="634"/>
        <end position="663"/>
    </location>
</feature>
<evidence type="ECO:0000256" key="2">
    <source>
        <dbReference type="ARBA" id="ARBA00022729"/>
    </source>
</evidence>
<dbReference type="InterPro" id="IPR029052">
    <property type="entry name" value="Metallo-depent_PP-like"/>
</dbReference>
<evidence type="ECO:0000259" key="5">
    <source>
        <dbReference type="Pfam" id="PF00149"/>
    </source>
</evidence>
<dbReference type="PRINTS" id="PR01607">
    <property type="entry name" value="APYRASEFAMLY"/>
</dbReference>
<feature type="compositionally biased region" description="Basic and acidic residues" evidence="4">
    <location>
        <begin position="634"/>
        <end position="662"/>
    </location>
</feature>
<comment type="similarity">
    <text evidence="1 3">Belongs to the 5'-nucleotidase family.</text>
</comment>